<comment type="caution">
    <text evidence="1">The sequence shown here is derived from an EMBL/GenBank/DDBJ whole genome shotgun (WGS) entry which is preliminary data.</text>
</comment>
<dbReference type="Gene3D" id="3.40.1350.140">
    <property type="entry name" value="MepB-like"/>
    <property type="match status" value="1"/>
</dbReference>
<protein>
    <submittedName>
        <fullName evidence="1">MepB family protein</fullName>
    </submittedName>
</protein>
<dbReference type="Proteomes" id="UP000245370">
    <property type="component" value="Unassembled WGS sequence"/>
</dbReference>
<sequence>MNKTQENIKPLYKPSELELLVKKIFIPSAIRLTGLSLEKESKAYLAYTFLLNGRKSIFRKAKITPTKTGQFVAIWKRNKEGITAPYSIFDSLEYMIIFTEKEQEKGVFIFPKEALHQNKILSDEKLNGKRGIRVYPPWDEPKNNQAMKTQIWQKKYFLHLNDLKANQTRQKEILYSICE</sequence>
<dbReference type="AlphaFoldDB" id="A0A2U2XE70"/>
<dbReference type="InterPro" id="IPR038231">
    <property type="entry name" value="MepB-like_sf"/>
</dbReference>
<dbReference type="PIRSF" id="PIRSF032285">
    <property type="entry name" value="UCP032285"/>
    <property type="match status" value="1"/>
</dbReference>
<accession>A0A2U2XE70</accession>
<proteinExistence type="predicted"/>
<reference evidence="1 2" key="2">
    <citation type="submission" date="2018-05" db="EMBL/GenBank/DDBJ databases">
        <authorList>
            <person name="Lanie J.A."/>
            <person name="Ng W.-L."/>
            <person name="Kazmierczak K.M."/>
            <person name="Andrzejewski T.M."/>
            <person name="Davidsen T.M."/>
            <person name="Wayne K.J."/>
            <person name="Tettelin H."/>
            <person name="Glass J.I."/>
            <person name="Rusch D."/>
            <person name="Podicherti R."/>
            <person name="Tsui H.-C.T."/>
            <person name="Winkler M.E."/>
        </authorList>
    </citation>
    <scope>NUCLEOTIDE SEQUENCE [LARGE SCALE GENOMIC DNA]</scope>
    <source>
        <strain evidence="1 2">C305</strain>
    </source>
</reference>
<dbReference type="EMBL" id="QFRJ01000003">
    <property type="protein sequence ID" value="PWH86102.1"/>
    <property type="molecule type" value="Genomic_DNA"/>
</dbReference>
<reference evidence="1 2" key="1">
    <citation type="submission" date="2018-05" db="EMBL/GenBank/DDBJ databases">
        <title>Brumimicrobium oceani sp. nov., isolated from coastal sediment.</title>
        <authorList>
            <person name="Kou Y."/>
        </authorList>
    </citation>
    <scope>NUCLEOTIDE SEQUENCE [LARGE SCALE GENOMIC DNA]</scope>
    <source>
        <strain evidence="1 2">C305</strain>
    </source>
</reference>
<organism evidence="1 2">
    <name type="scientific">Brumimicrobium oceani</name>
    <dbReference type="NCBI Taxonomy" id="2100725"/>
    <lineage>
        <taxon>Bacteria</taxon>
        <taxon>Pseudomonadati</taxon>
        <taxon>Bacteroidota</taxon>
        <taxon>Flavobacteriia</taxon>
        <taxon>Flavobacteriales</taxon>
        <taxon>Crocinitomicaceae</taxon>
        <taxon>Brumimicrobium</taxon>
    </lineage>
</organism>
<dbReference type="Pfam" id="PF08877">
    <property type="entry name" value="MepB-like"/>
    <property type="match status" value="1"/>
</dbReference>
<keyword evidence="2" id="KW-1185">Reference proteome</keyword>
<dbReference type="RefSeq" id="WP_109358911.1">
    <property type="nucleotide sequence ID" value="NZ_QFRJ01000003.1"/>
</dbReference>
<name>A0A2U2XE70_9FLAO</name>
<gene>
    <name evidence="1" type="ORF">DIT68_05985</name>
</gene>
<dbReference type="OrthoDB" id="4954833at2"/>
<evidence type="ECO:0000313" key="2">
    <source>
        <dbReference type="Proteomes" id="UP000245370"/>
    </source>
</evidence>
<dbReference type="InterPro" id="IPR011235">
    <property type="entry name" value="MepB-like"/>
</dbReference>
<evidence type="ECO:0000313" key="1">
    <source>
        <dbReference type="EMBL" id="PWH86102.1"/>
    </source>
</evidence>